<protein>
    <submittedName>
        <fullName evidence="2">Uncharacterized protein</fullName>
    </submittedName>
</protein>
<feature type="region of interest" description="Disordered" evidence="1">
    <location>
        <begin position="29"/>
        <end position="99"/>
    </location>
</feature>
<feature type="compositionally biased region" description="Pro residues" evidence="1">
    <location>
        <begin position="55"/>
        <end position="65"/>
    </location>
</feature>
<evidence type="ECO:0000313" key="2">
    <source>
        <dbReference type="EMBL" id="KAK7390054.1"/>
    </source>
</evidence>
<keyword evidence="3" id="KW-1185">Reference proteome</keyword>
<dbReference type="EMBL" id="JAYMYS010000006">
    <property type="protein sequence ID" value="KAK7390054.1"/>
    <property type="molecule type" value="Genomic_DNA"/>
</dbReference>
<proteinExistence type="predicted"/>
<dbReference type="Proteomes" id="UP001386955">
    <property type="component" value="Unassembled WGS sequence"/>
</dbReference>
<reference evidence="2 3" key="1">
    <citation type="submission" date="2024-01" db="EMBL/GenBank/DDBJ databases">
        <title>The genomes of 5 underutilized Papilionoideae crops provide insights into root nodulation and disease resistanc.</title>
        <authorList>
            <person name="Jiang F."/>
        </authorList>
    </citation>
    <scope>NUCLEOTIDE SEQUENCE [LARGE SCALE GENOMIC DNA]</scope>
    <source>
        <strain evidence="2">DUOXIRENSHENG_FW03</strain>
        <tissue evidence="2">Leaves</tissue>
    </source>
</reference>
<evidence type="ECO:0000256" key="1">
    <source>
        <dbReference type="SAM" id="MobiDB-lite"/>
    </source>
</evidence>
<comment type="caution">
    <text evidence="2">The sequence shown here is derived from an EMBL/GenBank/DDBJ whole genome shotgun (WGS) entry which is preliminary data.</text>
</comment>
<feature type="region of interest" description="Disordered" evidence="1">
    <location>
        <begin position="1"/>
        <end position="20"/>
    </location>
</feature>
<evidence type="ECO:0000313" key="3">
    <source>
        <dbReference type="Proteomes" id="UP001386955"/>
    </source>
</evidence>
<accession>A0AAN9S9D1</accession>
<name>A0AAN9S9D1_PSOTE</name>
<organism evidence="2 3">
    <name type="scientific">Psophocarpus tetragonolobus</name>
    <name type="common">Winged bean</name>
    <name type="synonym">Dolichos tetragonolobus</name>
    <dbReference type="NCBI Taxonomy" id="3891"/>
    <lineage>
        <taxon>Eukaryota</taxon>
        <taxon>Viridiplantae</taxon>
        <taxon>Streptophyta</taxon>
        <taxon>Embryophyta</taxon>
        <taxon>Tracheophyta</taxon>
        <taxon>Spermatophyta</taxon>
        <taxon>Magnoliopsida</taxon>
        <taxon>eudicotyledons</taxon>
        <taxon>Gunneridae</taxon>
        <taxon>Pentapetalae</taxon>
        <taxon>rosids</taxon>
        <taxon>fabids</taxon>
        <taxon>Fabales</taxon>
        <taxon>Fabaceae</taxon>
        <taxon>Papilionoideae</taxon>
        <taxon>50 kb inversion clade</taxon>
        <taxon>NPAAA clade</taxon>
        <taxon>indigoferoid/millettioid clade</taxon>
        <taxon>Phaseoleae</taxon>
        <taxon>Psophocarpus</taxon>
    </lineage>
</organism>
<dbReference type="AlphaFoldDB" id="A0AAN9S9D1"/>
<sequence length="99" mass="10905">MRNHHVSKGESGAPPVDEQRVTRVLVDSLMPEGTTMERPARERCINGPVGSTQCPHPPTLWVPRPPSHDHPSVPRTGSPPCPPLFVLTHTPTRTWTPPI</sequence>
<feature type="compositionally biased region" description="Polar residues" evidence="1">
    <location>
        <begin position="89"/>
        <end position="99"/>
    </location>
</feature>
<gene>
    <name evidence="2" type="ORF">VNO78_25352</name>
</gene>